<evidence type="ECO:0000313" key="2">
    <source>
        <dbReference type="EMBL" id="KAL0014771.1"/>
    </source>
</evidence>
<protein>
    <submittedName>
        <fullName evidence="2">Uncharacterized protein</fullName>
    </submittedName>
</protein>
<accession>A0AAW2DWH8</accession>
<dbReference type="AlphaFoldDB" id="A0AAW2DWH8"/>
<dbReference type="EMBL" id="JAZDWU010000001">
    <property type="protein sequence ID" value="KAL0014771.1"/>
    <property type="molecule type" value="Genomic_DNA"/>
</dbReference>
<evidence type="ECO:0000313" key="3">
    <source>
        <dbReference type="Proteomes" id="UP001459277"/>
    </source>
</evidence>
<feature type="compositionally biased region" description="Basic and acidic residues" evidence="1">
    <location>
        <begin position="34"/>
        <end position="43"/>
    </location>
</feature>
<comment type="caution">
    <text evidence="2">The sequence shown here is derived from an EMBL/GenBank/DDBJ whole genome shotgun (WGS) entry which is preliminary data.</text>
</comment>
<name>A0AAW2DWH8_9ROSI</name>
<keyword evidence="3" id="KW-1185">Reference proteome</keyword>
<dbReference type="Proteomes" id="UP001459277">
    <property type="component" value="Unassembled WGS sequence"/>
</dbReference>
<feature type="region of interest" description="Disordered" evidence="1">
    <location>
        <begin position="34"/>
        <end position="68"/>
    </location>
</feature>
<organism evidence="2 3">
    <name type="scientific">Lithocarpus litseifolius</name>
    <dbReference type="NCBI Taxonomy" id="425828"/>
    <lineage>
        <taxon>Eukaryota</taxon>
        <taxon>Viridiplantae</taxon>
        <taxon>Streptophyta</taxon>
        <taxon>Embryophyta</taxon>
        <taxon>Tracheophyta</taxon>
        <taxon>Spermatophyta</taxon>
        <taxon>Magnoliopsida</taxon>
        <taxon>eudicotyledons</taxon>
        <taxon>Gunneridae</taxon>
        <taxon>Pentapetalae</taxon>
        <taxon>rosids</taxon>
        <taxon>fabids</taxon>
        <taxon>Fagales</taxon>
        <taxon>Fagaceae</taxon>
        <taxon>Lithocarpus</taxon>
    </lineage>
</organism>
<sequence length="126" mass="14034">MATGSFTKSYIDLDTQQENGDDIEIVVNNGEEGVVDKGEKGKNVAESSTTRSTISKSRKRGRAPPSNDRVLNYLSDQLKESVVALNEINRRPVDYTSLYFEVMAMASDGYSEDMLTTVFDHLCENK</sequence>
<gene>
    <name evidence="2" type="ORF">SO802_001840</name>
</gene>
<reference evidence="2 3" key="1">
    <citation type="submission" date="2024-01" db="EMBL/GenBank/DDBJ databases">
        <title>A telomere-to-telomere, gap-free genome of sweet tea (Lithocarpus litseifolius).</title>
        <authorList>
            <person name="Zhou J."/>
        </authorList>
    </citation>
    <scope>NUCLEOTIDE SEQUENCE [LARGE SCALE GENOMIC DNA]</scope>
    <source>
        <strain evidence="2">Zhou-2022a</strain>
        <tissue evidence="2">Leaf</tissue>
    </source>
</reference>
<evidence type="ECO:0000256" key="1">
    <source>
        <dbReference type="SAM" id="MobiDB-lite"/>
    </source>
</evidence>
<proteinExistence type="predicted"/>